<keyword evidence="3" id="KW-1185">Reference proteome</keyword>
<dbReference type="AlphaFoldDB" id="A0A1Q8ZP11"/>
<dbReference type="SUPFAM" id="SSF159894">
    <property type="entry name" value="YgaC/TfoX-N like"/>
    <property type="match status" value="1"/>
</dbReference>
<dbReference type="EMBL" id="MKIM01000028">
    <property type="protein sequence ID" value="OLP43477.1"/>
    <property type="molecule type" value="Genomic_DNA"/>
</dbReference>
<dbReference type="InterPro" id="IPR007076">
    <property type="entry name" value="TfoX_N"/>
</dbReference>
<name>A0A1Q8ZP11_9HYPH</name>
<dbReference type="Gene3D" id="3.30.1460.30">
    <property type="entry name" value="YgaC/TfoX-N like chaperone"/>
    <property type="match status" value="1"/>
</dbReference>
<proteinExistence type="predicted"/>
<evidence type="ECO:0000313" key="3">
    <source>
        <dbReference type="Proteomes" id="UP000186894"/>
    </source>
</evidence>
<comment type="caution">
    <text evidence="2">The sequence shown here is derived from an EMBL/GenBank/DDBJ whole genome shotgun (WGS) entry which is preliminary data.</text>
</comment>
<feature type="domain" description="TfoX N-terminal" evidence="1">
    <location>
        <begin position="9"/>
        <end position="100"/>
    </location>
</feature>
<sequence length="117" mass="13288">MDNADIEEMFCALGPVSIRRMFGGKGIYHHGVIIALDLFDEILLKADAETAPLFEQAGARQWTYQREDKKPVAMPYWSIPENAFDDPDEMAKWVTLAYEAGFRTHKPSAKKALAKKR</sequence>
<dbReference type="InterPro" id="IPR047525">
    <property type="entry name" value="TfoX-like"/>
</dbReference>
<accession>A0A1Q8ZP11</accession>
<gene>
    <name evidence="2" type="ORF">BJF95_21635</name>
</gene>
<dbReference type="OrthoDB" id="1524907at2"/>
<dbReference type="Pfam" id="PF04993">
    <property type="entry name" value="TfoX_N"/>
    <property type="match status" value="1"/>
</dbReference>
<evidence type="ECO:0000313" key="2">
    <source>
        <dbReference type="EMBL" id="OLP43477.1"/>
    </source>
</evidence>
<dbReference type="PANTHER" id="PTHR36121">
    <property type="entry name" value="PROTEIN SXY"/>
    <property type="match status" value="1"/>
</dbReference>
<dbReference type="STRING" id="1867956.BJF95_21635"/>
<reference evidence="2 3" key="1">
    <citation type="submission" date="2016-09" db="EMBL/GenBank/DDBJ databases">
        <title>Rhizobium oryziradicis sp. nov., isolated from the root of rice.</title>
        <authorList>
            <person name="Zhao J."/>
            <person name="Zhang X."/>
        </authorList>
    </citation>
    <scope>NUCLEOTIDE SEQUENCE [LARGE SCALE GENOMIC DNA]</scope>
    <source>
        <strain evidence="2 3">N19</strain>
    </source>
</reference>
<dbReference type="PANTHER" id="PTHR36121:SF1">
    <property type="entry name" value="PROTEIN SXY"/>
    <property type="match status" value="1"/>
</dbReference>
<protein>
    <submittedName>
        <fullName evidence="2">Competence protein TfoX</fullName>
    </submittedName>
</protein>
<organism evidence="2 3">
    <name type="scientific">Rhizobium oryziradicis</name>
    <dbReference type="NCBI Taxonomy" id="1867956"/>
    <lineage>
        <taxon>Bacteria</taxon>
        <taxon>Pseudomonadati</taxon>
        <taxon>Pseudomonadota</taxon>
        <taxon>Alphaproteobacteria</taxon>
        <taxon>Hyphomicrobiales</taxon>
        <taxon>Rhizobiaceae</taxon>
        <taxon>Rhizobium/Agrobacterium group</taxon>
        <taxon>Rhizobium</taxon>
    </lineage>
</organism>
<evidence type="ECO:0000259" key="1">
    <source>
        <dbReference type="Pfam" id="PF04993"/>
    </source>
</evidence>
<dbReference type="RefSeq" id="WP_075640795.1">
    <property type="nucleotide sequence ID" value="NZ_MKIM01000028.1"/>
</dbReference>
<dbReference type="Proteomes" id="UP000186894">
    <property type="component" value="Unassembled WGS sequence"/>
</dbReference>